<reference evidence="1" key="1">
    <citation type="submission" date="2022-06" db="EMBL/GenBank/DDBJ databases">
        <authorList>
            <person name="Lu C.-H."/>
        </authorList>
    </citation>
    <scope>NUCLEOTIDE SEQUENCE</scope>
    <source>
        <strain evidence="1">21MJYT02-11</strain>
    </source>
</reference>
<evidence type="ECO:0000313" key="1">
    <source>
        <dbReference type="EMBL" id="MCO5399757.1"/>
    </source>
</evidence>
<organism evidence="1 2">
    <name type="scientific">Ralstonia soli</name>
    <dbReference type="NCBI Taxonomy" id="2953896"/>
    <lineage>
        <taxon>Bacteria</taxon>
        <taxon>Pseudomonadati</taxon>
        <taxon>Pseudomonadota</taxon>
        <taxon>Betaproteobacteria</taxon>
        <taxon>Burkholderiales</taxon>
        <taxon>Burkholderiaceae</taxon>
        <taxon>Ralstonia</taxon>
    </lineage>
</organism>
<sequence length="237" mass="26657">MNIPRRSPRHERDFNWFLNMTLWNLVSCHASLRPGAQPTDFMREILNVVEMRDDSSVEEPLEIVMQFVSDAEKIKGQAWAAKSPICSVLVSCTYCLRAMDVMEAGDPNLAWSNMADARYWCGVAMSSQGLDEARELVIGEASAEALVMKAKSGAEARKRAYAPVQERAYQLAWERRPASGWQSRAQAVDKIKEEVHAFSLEHGPALKKNDSLRRTLDGWLAQMPDASVLFPSRKTKA</sequence>
<dbReference type="EMBL" id="JAMXHT010000006">
    <property type="protein sequence ID" value="MCO5399757.1"/>
    <property type="molecule type" value="Genomic_DNA"/>
</dbReference>
<dbReference type="Proteomes" id="UP001162811">
    <property type="component" value="Unassembled WGS sequence"/>
</dbReference>
<accession>A0ABT1AMV4</accession>
<comment type="caution">
    <text evidence="1">The sequence shown here is derived from an EMBL/GenBank/DDBJ whole genome shotgun (WGS) entry which is preliminary data.</text>
</comment>
<dbReference type="RefSeq" id="WP_252682344.1">
    <property type="nucleotide sequence ID" value="NZ_JAMXHT010000006.1"/>
</dbReference>
<proteinExistence type="predicted"/>
<protein>
    <submittedName>
        <fullName evidence="1">Uncharacterized protein</fullName>
    </submittedName>
</protein>
<evidence type="ECO:0000313" key="2">
    <source>
        <dbReference type="Proteomes" id="UP001162811"/>
    </source>
</evidence>
<name>A0ABT1AMV4_9RALS</name>
<gene>
    <name evidence="1" type="ORF">NG900_16280</name>
</gene>
<reference evidence="1" key="2">
    <citation type="journal article" date="2023" name="Front. Microbiol.">
        <title>Ralstonia chuxiongensis sp. nov., Ralstonia mojiangensis sp. nov., and Ralstonia soli sp. nov., isolated from tobacco fields, are three novel species in the family Burkholderiaceae.</title>
        <authorList>
            <person name="Lu C.H."/>
            <person name="Zhang Y.Y."/>
            <person name="Jiang N."/>
            <person name="Chen W."/>
            <person name="Shao X."/>
            <person name="Zhao Z.M."/>
            <person name="Lu W.L."/>
            <person name="Hu X."/>
            <person name="Xi Y.X."/>
            <person name="Zou S.Y."/>
            <person name="Wei Q.J."/>
            <person name="Lin Z.L."/>
            <person name="Gong L."/>
            <person name="Gai X.T."/>
            <person name="Zhang L.Q."/>
            <person name="Li J.Y."/>
            <person name="Jin Y."/>
            <person name="Xia Z.Y."/>
        </authorList>
    </citation>
    <scope>NUCLEOTIDE SEQUENCE</scope>
    <source>
        <strain evidence="1">21MJYT02-11</strain>
    </source>
</reference>
<keyword evidence="2" id="KW-1185">Reference proteome</keyword>